<evidence type="ECO:0000256" key="1">
    <source>
        <dbReference type="SAM" id="MobiDB-lite"/>
    </source>
</evidence>
<keyword evidence="3" id="KW-1185">Reference proteome</keyword>
<feature type="compositionally biased region" description="Basic residues" evidence="1">
    <location>
        <begin position="369"/>
        <end position="382"/>
    </location>
</feature>
<accession>A0A9Q8SN96</accession>
<dbReference type="KEGG" id="clup:CLUP02_05808"/>
<name>A0A9Q8SN96_9PEZI</name>
<feature type="compositionally biased region" description="Basic and acidic residues" evidence="1">
    <location>
        <begin position="41"/>
        <end position="57"/>
    </location>
</feature>
<feature type="region of interest" description="Disordered" evidence="1">
    <location>
        <begin position="20"/>
        <end position="64"/>
    </location>
</feature>
<dbReference type="Proteomes" id="UP000830671">
    <property type="component" value="Chromosome 3"/>
</dbReference>
<evidence type="ECO:0000313" key="3">
    <source>
        <dbReference type="Proteomes" id="UP000830671"/>
    </source>
</evidence>
<proteinExistence type="predicted"/>
<organism evidence="2 3">
    <name type="scientific">Colletotrichum lupini</name>
    <dbReference type="NCBI Taxonomy" id="145971"/>
    <lineage>
        <taxon>Eukaryota</taxon>
        <taxon>Fungi</taxon>
        <taxon>Dikarya</taxon>
        <taxon>Ascomycota</taxon>
        <taxon>Pezizomycotina</taxon>
        <taxon>Sordariomycetes</taxon>
        <taxon>Hypocreomycetidae</taxon>
        <taxon>Glomerellales</taxon>
        <taxon>Glomerellaceae</taxon>
        <taxon>Colletotrichum</taxon>
        <taxon>Colletotrichum acutatum species complex</taxon>
    </lineage>
</organism>
<dbReference type="EMBL" id="CP019475">
    <property type="protein sequence ID" value="UQC80325.1"/>
    <property type="molecule type" value="Genomic_DNA"/>
</dbReference>
<gene>
    <name evidence="2" type="ORF">CLUP02_05808</name>
</gene>
<dbReference type="AlphaFoldDB" id="A0A9Q8SN96"/>
<feature type="region of interest" description="Disordered" evidence="1">
    <location>
        <begin position="105"/>
        <end position="134"/>
    </location>
</feature>
<sequence>MALIHLRLICQVVKVKPPRSHAGTGLAWDPPLATKVGPGGDNKDETWRKSRPGKADSRSMGSGGPFEWKLAIQDRSWDSAAGISGIARAKGRRGASLTRHLRKGPGLEISRSPKKEGQKNMVNGPKCNSMKNQRPKTTIHLSTSSSSSGNTRPLAELKLRLAFCGASACKRIITEHPASVAFSILQNCKQALFKLSFCRRNSYSQPIVHRSPPKMHSRKGRRVRGNCTTVAEKDYRYSRVAAVCERVLEYLPTTATARMSQGRLPLWREGGRGWRPTLSAGPPLAPFHLATPDDRRRVDWTAKGDFGYHLTFCASAFYAAGQCPIIPWAASITVPYIESHAPSGGPKQRTGDPRAGTTPHVLDIEPHHSHGRKNPLFRRQRQGPRQPSGTRTCRARSCATPTEVEGTPTYNVRLSESRVSSLNSGEQVFKQAVVESSSQFHPPHRAGTRQEENLWLWRDESTQRNPRNASDVRNRTNVTNVWFRVPQPASLFFLPFENGKEKSGIHIEMGLRAPYCVHPEAVTKFKTILLRIQSAKFRATPPPLDPRSSLRHGEAGSWICKRLGSQAHCPKCAREKKDFWVVNMAACETYLVACSSSLLFSYFSSSFSLSCSKLVSLSTFFSKETIQTKPSLLRSKPNLVSTTKHTKTYKPNSPEISHDRLANTTPKITLNLQRIDLLIPQKNELSETKLFFQSSHIHD</sequence>
<reference evidence="2" key="1">
    <citation type="journal article" date="2021" name="Mol. Plant Microbe Interact.">
        <title>Complete Genome Sequence of the Plant-Pathogenic Fungus Colletotrichum lupini.</title>
        <authorList>
            <person name="Baroncelli R."/>
            <person name="Pensec F."/>
            <person name="Da Lio D."/>
            <person name="Boufleur T."/>
            <person name="Vicente I."/>
            <person name="Sarrocco S."/>
            <person name="Picot A."/>
            <person name="Baraldi E."/>
            <person name="Sukno S."/>
            <person name="Thon M."/>
            <person name="Le Floch G."/>
        </authorList>
    </citation>
    <scope>NUCLEOTIDE SEQUENCE</scope>
    <source>
        <strain evidence="2">IMI 504893</strain>
    </source>
</reference>
<protein>
    <submittedName>
        <fullName evidence="2">Uncharacterized protein</fullName>
    </submittedName>
</protein>
<evidence type="ECO:0000313" key="2">
    <source>
        <dbReference type="EMBL" id="UQC80325.1"/>
    </source>
</evidence>
<dbReference type="GeneID" id="73339823"/>
<dbReference type="RefSeq" id="XP_049141956.1">
    <property type="nucleotide sequence ID" value="XM_049284813.1"/>
</dbReference>
<feature type="region of interest" description="Disordered" evidence="1">
    <location>
        <begin position="340"/>
        <end position="404"/>
    </location>
</feature>